<reference evidence="5 6" key="2">
    <citation type="submission" date="2020-06" db="EMBL/GenBank/DDBJ databases">
        <title>Halomonas songnenensis sp. nov., a moderately halophilic bacterium isolated from saline and alkaline soils.</title>
        <authorList>
            <person name="Jiang J."/>
            <person name="Pan Y."/>
        </authorList>
    </citation>
    <scope>NUCLEOTIDE SEQUENCE [LARGE SCALE GENOMIC DNA]</scope>
    <source>
        <strain evidence="5 6">TBZ9</strain>
    </source>
</reference>
<sequence length="272" mass="30940">MTDEDAIKTQHFELHSRNLTPEYVAHSHEFHQLILATSGTTELAMEGREERVTARRGCLIPCTRHHEFQGDGCNRTLVLDIPITYLATLEKGDEIARLFDKPRFFNVPTRLNQLTHALAQQLEQCPGLQNEIAVLLLRALTMYLQDVPQASVSQLGAPSRLKLSGKHCISERLDLKRLDDWIDQHLADDIRVEQLAALCALSPGHFHACFRELTGVTPLAYVQRRRLEHARTLVRHSALSLGHIAMLVGFRDQGSFSRAYRRYYEIAPSSDR</sequence>
<dbReference type="InterPro" id="IPR050204">
    <property type="entry name" value="AraC_XylS_family_regulators"/>
</dbReference>
<dbReference type="PANTHER" id="PTHR46796:SF10">
    <property type="entry name" value="TRANSCRIPTIONAL ACTIVATOR FEAR"/>
    <property type="match status" value="1"/>
</dbReference>
<evidence type="ECO:0000256" key="2">
    <source>
        <dbReference type="ARBA" id="ARBA00023125"/>
    </source>
</evidence>
<dbReference type="PANTHER" id="PTHR46796">
    <property type="entry name" value="HTH-TYPE TRANSCRIPTIONAL ACTIVATOR RHAS-RELATED"/>
    <property type="match status" value="1"/>
</dbReference>
<dbReference type="SUPFAM" id="SSF46689">
    <property type="entry name" value="Homeodomain-like"/>
    <property type="match status" value="2"/>
</dbReference>
<reference evidence="5 6" key="1">
    <citation type="submission" date="2020-05" db="EMBL/GenBank/DDBJ databases">
        <authorList>
            <person name="Ruan W."/>
            <person name="Jeon C.O."/>
            <person name="Chun B.H."/>
        </authorList>
    </citation>
    <scope>NUCLEOTIDE SEQUENCE [LARGE SCALE GENOMIC DNA]</scope>
    <source>
        <strain evidence="5 6">TBZ9</strain>
    </source>
</reference>
<dbReference type="AlphaFoldDB" id="A0A7Y3X9A4"/>
<dbReference type="PROSITE" id="PS01124">
    <property type="entry name" value="HTH_ARAC_FAMILY_2"/>
    <property type="match status" value="1"/>
</dbReference>
<dbReference type="SUPFAM" id="SSF51215">
    <property type="entry name" value="Regulatory protein AraC"/>
    <property type="match status" value="1"/>
</dbReference>
<dbReference type="RefSeq" id="WP_171701946.1">
    <property type="nucleotide sequence ID" value="NZ_JABFHI010000002.1"/>
</dbReference>
<accession>A0A7Y3X9A4</accession>
<evidence type="ECO:0000259" key="4">
    <source>
        <dbReference type="PROSITE" id="PS01124"/>
    </source>
</evidence>
<dbReference type="GO" id="GO:0043565">
    <property type="term" value="F:sequence-specific DNA binding"/>
    <property type="evidence" value="ECO:0007669"/>
    <property type="project" value="InterPro"/>
</dbReference>
<comment type="caution">
    <text evidence="5">The sequence shown here is derived from an EMBL/GenBank/DDBJ whole genome shotgun (WGS) entry which is preliminary data.</text>
</comment>
<proteinExistence type="predicted"/>
<evidence type="ECO:0000256" key="3">
    <source>
        <dbReference type="ARBA" id="ARBA00023163"/>
    </source>
</evidence>
<name>A0A7Y3X9A4_9GAMM</name>
<dbReference type="InterPro" id="IPR037923">
    <property type="entry name" value="HTH-like"/>
</dbReference>
<gene>
    <name evidence="5" type="ORF">HLB35_06395</name>
</gene>
<dbReference type="Pfam" id="PF12833">
    <property type="entry name" value="HTH_18"/>
    <property type="match status" value="1"/>
</dbReference>
<evidence type="ECO:0000313" key="6">
    <source>
        <dbReference type="Proteomes" id="UP000588806"/>
    </source>
</evidence>
<evidence type="ECO:0000256" key="1">
    <source>
        <dbReference type="ARBA" id="ARBA00023015"/>
    </source>
</evidence>
<dbReference type="Proteomes" id="UP000588806">
    <property type="component" value="Unassembled WGS sequence"/>
</dbReference>
<dbReference type="Gene3D" id="1.10.10.60">
    <property type="entry name" value="Homeodomain-like"/>
    <property type="match status" value="2"/>
</dbReference>
<keyword evidence="2" id="KW-0238">DNA-binding</keyword>
<keyword evidence="1" id="KW-0805">Transcription regulation</keyword>
<dbReference type="GO" id="GO:0003700">
    <property type="term" value="F:DNA-binding transcription factor activity"/>
    <property type="evidence" value="ECO:0007669"/>
    <property type="project" value="InterPro"/>
</dbReference>
<dbReference type="Gene3D" id="2.60.120.10">
    <property type="entry name" value="Jelly Rolls"/>
    <property type="match status" value="1"/>
</dbReference>
<dbReference type="InterPro" id="IPR018060">
    <property type="entry name" value="HTH_AraC"/>
</dbReference>
<dbReference type="EMBL" id="JABFHI010000002">
    <property type="protein sequence ID" value="NOG31497.1"/>
    <property type="molecule type" value="Genomic_DNA"/>
</dbReference>
<keyword evidence="3" id="KW-0804">Transcription</keyword>
<dbReference type="InterPro" id="IPR009057">
    <property type="entry name" value="Homeodomain-like_sf"/>
</dbReference>
<dbReference type="InterPro" id="IPR014710">
    <property type="entry name" value="RmlC-like_jellyroll"/>
</dbReference>
<protein>
    <submittedName>
        <fullName evidence="5">AraC family transcriptional regulator</fullName>
    </submittedName>
</protein>
<organism evidence="5 6">
    <name type="scientific">Vreelandella azerica</name>
    <dbReference type="NCBI Taxonomy" id="2732867"/>
    <lineage>
        <taxon>Bacteria</taxon>
        <taxon>Pseudomonadati</taxon>
        <taxon>Pseudomonadota</taxon>
        <taxon>Gammaproteobacteria</taxon>
        <taxon>Oceanospirillales</taxon>
        <taxon>Halomonadaceae</taxon>
        <taxon>Vreelandella</taxon>
    </lineage>
</organism>
<evidence type="ECO:0000313" key="5">
    <source>
        <dbReference type="EMBL" id="NOG31497.1"/>
    </source>
</evidence>
<keyword evidence="6" id="KW-1185">Reference proteome</keyword>
<feature type="domain" description="HTH araC/xylS-type" evidence="4">
    <location>
        <begin position="176"/>
        <end position="272"/>
    </location>
</feature>
<dbReference type="SMART" id="SM00342">
    <property type="entry name" value="HTH_ARAC"/>
    <property type="match status" value="1"/>
</dbReference>